<dbReference type="GO" id="GO:0008270">
    <property type="term" value="F:zinc ion binding"/>
    <property type="evidence" value="ECO:0007669"/>
    <property type="project" value="UniProtKB-KW"/>
</dbReference>
<feature type="domain" description="CCHC-type" evidence="3">
    <location>
        <begin position="134"/>
        <end position="149"/>
    </location>
</feature>
<feature type="domain" description="CCHC-type" evidence="3">
    <location>
        <begin position="430"/>
        <end position="445"/>
    </location>
</feature>
<feature type="domain" description="CCHC-type" evidence="3">
    <location>
        <begin position="338"/>
        <end position="353"/>
    </location>
</feature>
<feature type="domain" description="CCHC-type" evidence="3">
    <location>
        <begin position="107"/>
        <end position="122"/>
    </location>
</feature>
<evidence type="ECO:0000259" key="3">
    <source>
        <dbReference type="PROSITE" id="PS50158"/>
    </source>
</evidence>
<dbReference type="Pfam" id="PF00098">
    <property type="entry name" value="zf-CCHC"/>
    <property type="match status" value="7"/>
</dbReference>
<gene>
    <name evidence="4" type="ORF">PTT_04676</name>
</gene>
<proteinExistence type="predicted"/>
<feature type="compositionally biased region" description="Gly residues" evidence="2">
    <location>
        <begin position="500"/>
        <end position="512"/>
    </location>
</feature>
<feature type="domain" description="CCHC-type" evidence="3">
    <location>
        <begin position="406"/>
        <end position="421"/>
    </location>
</feature>
<dbReference type="SUPFAM" id="SSF57756">
    <property type="entry name" value="Retrovirus zinc finger-like domains"/>
    <property type="match status" value="4"/>
</dbReference>
<feature type="region of interest" description="Disordered" evidence="2">
    <location>
        <begin position="493"/>
        <end position="512"/>
    </location>
</feature>
<evidence type="ECO:0000313" key="5">
    <source>
        <dbReference type="Proteomes" id="UP000001067"/>
    </source>
</evidence>
<name>E3REK8_PYRTT</name>
<dbReference type="InterPro" id="IPR036875">
    <property type="entry name" value="Znf_CCHC_sf"/>
</dbReference>
<dbReference type="GO" id="GO:0003676">
    <property type="term" value="F:nucleic acid binding"/>
    <property type="evidence" value="ECO:0007669"/>
    <property type="project" value="InterPro"/>
</dbReference>
<dbReference type="Gene3D" id="4.10.60.10">
    <property type="entry name" value="Zinc finger, CCHC-type"/>
    <property type="match status" value="5"/>
</dbReference>
<dbReference type="KEGG" id="pte:PTT_04676"/>
<dbReference type="AlphaFoldDB" id="E3REK8"/>
<protein>
    <recommendedName>
        <fullName evidence="3">CCHC-type domain-containing protein</fullName>
    </recommendedName>
</protein>
<keyword evidence="5" id="KW-1185">Reference proteome</keyword>
<evidence type="ECO:0000256" key="2">
    <source>
        <dbReference type="SAM" id="MobiDB-lite"/>
    </source>
</evidence>
<evidence type="ECO:0000313" key="4">
    <source>
        <dbReference type="EMBL" id="EFQ95837.1"/>
    </source>
</evidence>
<dbReference type="PROSITE" id="PS50158">
    <property type="entry name" value="ZF_CCHC"/>
    <property type="match status" value="8"/>
</dbReference>
<dbReference type="HOGENOM" id="CLU_024213_0_0_1"/>
<dbReference type="InterPro" id="IPR001878">
    <property type="entry name" value="Znf_CCHC"/>
</dbReference>
<keyword evidence="1" id="KW-0862">Zinc</keyword>
<feature type="domain" description="CCHC-type" evidence="3">
    <location>
        <begin position="385"/>
        <end position="400"/>
    </location>
</feature>
<accession>E3REK8</accession>
<dbReference type="Proteomes" id="UP000001067">
    <property type="component" value="Unassembled WGS sequence"/>
</dbReference>
<dbReference type="PANTHER" id="PTHR23002">
    <property type="entry name" value="ZINC FINGER CCHC DOMAIN CONTAINING PROTEIN"/>
    <property type="match status" value="1"/>
</dbReference>
<dbReference type="OrthoDB" id="8026949at2759"/>
<dbReference type="STRING" id="861557.E3REK8"/>
<dbReference type="InterPro" id="IPR051714">
    <property type="entry name" value="Znf_CCHC_NABP"/>
</dbReference>
<organism evidence="5">
    <name type="scientific">Pyrenophora teres f. teres (strain 0-1)</name>
    <name type="common">Barley net blotch fungus</name>
    <name type="synonym">Drechslera teres f. teres</name>
    <dbReference type="NCBI Taxonomy" id="861557"/>
    <lineage>
        <taxon>Eukaryota</taxon>
        <taxon>Fungi</taxon>
        <taxon>Dikarya</taxon>
        <taxon>Ascomycota</taxon>
        <taxon>Pezizomycotina</taxon>
        <taxon>Dothideomycetes</taxon>
        <taxon>Pleosporomycetidae</taxon>
        <taxon>Pleosporales</taxon>
        <taxon>Pleosporineae</taxon>
        <taxon>Pleosporaceae</taxon>
        <taxon>Pyrenophora</taxon>
    </lineage>
</organism>
<dbReference type="eggNOG" id="KOG0335">
    <property type="taxonomic scope" value="Eukaryota"/>
</dbReference>
<dbReference type="SMART" id="SM00343">
    <property type="entry name" value="ZnF_C2HC"/>
    <property type="match status" value="10"/>
</dbReference>
<feature type="domain" description="CCHC-type" evidence="3">
    <location>
        <begin position="361"/>
        <end position="376"/>
    </location>
</feature>
<evidence type="ECO:0000256" key="1">
    <source>
        <dbReference type="PROSITE-ProRule" id="PRU00047"/>
    </source>
</evidence>
<feature type="domain" description="CCHC-type" evidence="3">
    <location>
        <begin position="309"/>
        <end position="324"/>
    </location>
</feature>
<keyword evidence="1" id="KW-0479">Metal-binding</keyword>
<dbReference type="EMBL" id="GL532475">
    <property type="protein sequence ID" value="EFQ95837.1"/>
    <property type="molecule type" value="Genomic_DNA"/>
</dbReference>
<sequence length="512" mass="54997">MLQIKVDFTLTFIGVSVASARAPPPLYIQGNSEQHEASASNTIQRKIFSLSPSAASAAMSWDTGAAGGTDLWGGGDTGGAATTGDSWGVGGDAGAGTGGNDASDDSCRICKQTGHFARDCPDKPEGGGGLTGECYNCGQVGHNKADCPNERVERPFEGTCKLCDQEGHRAVNCKSRRNVNWSGIPELDAETAWSALIDAAKKKDLDAFRVGLRAYARATMDDFSLPGVEQALREDNMGVYLIAKQQEIAPNMTIIDLIGNPDREFVLSVQVSAKPRRQKMAQGWPETPEQNMERLASSGYVEDRGVPLCNNCNELGHVRKHCKQEQPERENMQPETQCVYCQEVGHRARDCPKERTNPFACKNCKQEGHNSKECPEPRSAEGVECRKCNETGHFSKDCPNVAARTCRNCGSADHMAKECDQPRNPDTVTCRNCEKMGHFSKDCPEPRDYSKVKCSNCQEMGHTYVRCKAPKVEEGGDASGSAWGGADAIAAATAPAGGEASWGGGGDDGGGW</sequence>
<keyword evidence="1" id="KW-0863">Zinc-finger</keyword>
<reference evidence="4 5" key="1">
    <citation type="journal article" date="2010" name="Genome Biol.">
        <title>A first genome assembly of the barley fungal pathogen Pyrenophora teres f. teres.</title>
        <authorList>
            <person name="Ellwood S.R."/>
            <person name="Liu Z."/>
            <person name="Syme R.A."/>
            <person name="Lai Z."/>
            <person name="Hane J.K."/>
            <person name="Keiper F."/>
            <person name="Moffat C.S."/>
            <person name="Oliver R.P."/>
            <person name="Friesen T.L."/>
        </authorList>
    </citation>
    <scope>NUCLEOTIDE SEQUENCE [LARGE SCALE GENOMIC DNA]</scope>
    <source>
        <strain evidence="4 5">0-1</strain>
    </source>
</reference>